<keyword evidence="3" id="KW-1185">Reference proteome</keyword>
<comment type="caution">
    <text evidence="2">The sequence shown here is derived from an EMBL/GenBank/DDBJ whole genome shotgun (WGS) entry which is preliminary data.</text>
</comment>
<dbReference type="Proteomes" id="UP001293791">
    <property type="component" value="Unassembled WGS sequence"/>
</dbReference>
<dbReference type="InterPro" id="IPR008893">
    <property type="entry name" value="WGR_domain"/>
</dbReference>
<evidence type="ECO:0000259" key="1">
    <source>
        <dbReference type="Pfam" id="PF05406"/>
    </source>
</evidence>
<dbReference type="InterPro" id="IPR036930">
    <property type="entry name" value="WGR_dom_sf"/>
</dbReference>
<dbReference type="SUPFAM" id="SSF142921">
    <property type="entry name" value="WGR domain-like"/>
    <property type="match status" value="1"/>
</dbReference>
<dbReference type="InterPro" id="IPR049809">
    <property type="entry name" value="YehF/YfeS-like_WGR"/>
</dbReference>
<reference evidence="2 3" key="1">
    <citation type="submission" date="2023-02" db="EMBL/GenBank/DDBJ databases">
        <title>Host association and intracellularity evolved multiple times independently in the Rickettsiales.</title>
        <authorList>
            <person name="Castelli M."/>
            <person name="Nardi T."/>
            <person name="Gammuto L."/>
            <person name="Bellinzona G."/>
            <person name="Sabaneyeva E."/>
            <person name="Potekhin A."/>
            <person name="Serra V."/>
            <person name="Petroni G."/>
            <person name="Sassera D."/>
        </authorList>
    </citation>
    <scope>NUCLEOTIDE SEQUENCE [LARGE SCALE GENOMIC DNA]</scope>
    <source>
        <strain evidence="2 3">BOD18</strain>
    </source>
</reference>
<dbReference type="RefSeq" id="WP_322498285.1">
    <property type="nucleotide sequence ID" value="NZ_JARGYT010000137.1"/>
</dbReference>
<feature type="domain" description="WGR" evidence="1">
    <location>
        <begin position="8"/>
        <end position="69"/>
    </location>
</feature>
<proteinExistence type="predicted"/>
<name>A0ABU5L9P6_9RICK</name>
<organism evidence="2 3">
    <name type="scientific">Candidatus Cyrtobacter comes</name>
    <dbReference type="NCBI Taxonomy" id="675776"/>
    <lineage>
        <taxon>Bacteria</taxon>
        <taxon>Pseudomonadati</taxon>
        <taxon>Pseudomonadota</taxon>
        <taxon>Alphaproteobacteria</taxon>
        <taxon>Rickettsiales</taxon>
        <taxon>Candidatus Midichloriaceae</taxon>
        <taxon>Candidatus Cyrtobacter</taxon>
    </lineage>
</organism>
<dbReference type="Gene3D" id="2.20.140.10">
    <property type="entry name" value="WGR domain"/>
    <property type="match status" value="1"/>
</dbReference>
<protein>
    <submittedName>
        <fullName evidence="2">WGR domain-containing protein</fullName>
    </submittedName>
</protein>
<evidence type="ECO:0000313" key="2">
    <source>
        <dbReference type="EMBL" id="MDZ5762842.1"/>
    </source>
</evidence>
<dbReference type="Pfam" id="PF05406">
    <property type="entry name" value="WGR"/>
    <property type="match status" value="1"/>
</dbReference>
<gene>
    <name evidence="2" type="ORF">Cyrtocomes_01238</name>
</gene>
<sequence>MNLYWIAKTKFYQISLEKTLFDETILRRTWGSIQNKSARSKTHFVTSDNEIKKLIAQVHKKRIARGYRLLNDLQYNDLHRHC</sequence>
<dbReference type="CDD" id="cd07996">
    <property type="entry name" value="WGR_MMR_like"/>
    <property type="match status" value="1"/>
</dbReference>
<evidence type="ECO:0000313" key="3">
    <source>
        <dbReference type="Proteomes" id="UP001293791"/>
    </source>
</evidence>
<dbReference type="EMBL" id="JARGYT010000137">
    <property type="protein sequence ID" value="MDZ5762842.1"/>
    <property type="molecule type" value="Genomic_DNA"/>
</dbReference>
<accession>A0ABU5L9P6</accession>